<name>A0A9W8CD04_9POAL</name>
<reference evidence="3 4" key="1">
    <citation type="submission" date="2022-10" db="EMBL/GenBank/DDBJ databases">
        <title>WGS assembly of Paspalum vaginatum 540-79.</title>
        <authorList>
            <person name="Sun G."/>
            <person name="Wase N."/>
            <person name="Shu S."/>
            <person name="Jenkins J."/>
            <person name="Zhou B."/>
            <person name="Torres-Rodriguez J."/>
            <person name="Chen C."/>
            <person name="Sandor L."/>
            <person name="Plott C."/>
            <person name="Yoshinga Y."/>
            <person name="Daum C."/>
            <person name="Qi P."/>
            <person name="Barry K."/>
            <person name="Lipzen A."/>
            <person name="Berry L."/>
            <person name="Pedersen C."/>
            <person name="Gottilla T."/>
            <person name="Foltz A."/>
            <person name="Yu H."/>
            <person name="O'Malley R."/>
            <person name="Zhang C."/>
            <person name="Devos K."/>
            <person name="Sigmon B."/>
            <person name="Yu B."/>
            <person name="Obata T."/>
            <person name="Schmutz J."/>
            <person name="Schnable J."/>
        </authorList>
    </citation>
    <scope>NUCLEOTIDE SEQUENCE [LARGE SCALE GENOMIC DNA]</scope>
    <source>
        <strain evidence="4">cv. 540-79</strain>
    </source>
</reference>
<feature type="domain" description="Transposase MuDR plant" evidence="2">
    <location>
        <begin position="224"/>
        <end position="262"/>
    </location>
</feature>
<feature type="region of interest" description="Disordered" evidence="1">
    <location>
        <begin position="173"/>
        <end position="213"/>
    </location>
</feature>
<accession>A0A9W8CD04</accession>
<evidence type="ECO:0000256" key="1">
    <source>
        <dbReference type="SAM" id="MobiDB-lite"/>
    </source>
</evidence>
<evidence type="ECO:0000259" key="2">
    <source>
        <dbReference type="Pfam" id="PF03108"/>
    </source>
</evidence>
<feature type="compositionally biased region" description="Acidic residues" evidence="1">
    <location>
        <begin position="192"/>
        <end position="203"/>
    </location>
</feature>
<sequence>MDPKSSYLLEIRIAPNSRSRKNVACLIDTMVVDADICNLKDFVDEIVEKYPPRYNENVTVAYYDHSSAFYMEVKSDQDILEMFAKHVDTKVVDMSIAYTLPSETPQWPIVSSKSVDNQCTEATTSQVTEATSSQPIQPIQPSICQLDDDNYLLNPEPENEFVGVDEEALYLSNTSKSGVSHEDGTSKSVSESDSDEDYDEEDGLVGKDPTPPIVVSYDKEDPLMVVGSTYPNWTKFKLALFQHAIKHEFEYDTEKSDRRRLMWRNRRFNPG</sequence>
<dbReference type="EMBL" id="MU630836">
    <property type="protein sequence ID" value="KAJ1253660.1"/>
    <property type="molecule type" value="Genomic_DNA"/>
</dbReference>
<proteinExistence type="predicted"/>
<evidence type="ECO:0000313" key="3">
    <source>
        <dbReference type="EMBL" id="KAJ1253660.1"/>
    </source>
</evidence>
<dbReference type="InterPro" id="IPR004332">
    <property type="entry name" value="Transposase_MuDR"/>
</dbReference>
<dbReference type="OrthoDB" id="10671294at2759"/>
<evidence type="ECO:0000313" key="4">
    <source>
        <dbReference type="Proteomes" id="UP001164776"/>
    </source>
</evidence>
<dbReference type="AlphaFoldDB" id="A0A9W8CD04"/>
<dbReference type="Pfam" id="PF03108">
    <property type="entry name" value="DBD_Tnp_Mut"/>
    <property type="match status" value="1"/>
</dbReference>
<gene>
    <name evidence="3" type="ORF">BS78_K213600</name>
</gene>
<keyword evidence="4" id="KW-1185">Reference proteome</keyword>
<dbReference type="Proteomes" id="UP001164776">
    <property type="component" value="Unassembled WGS sequence"/>
</dbReference>
<organism evidence="3 4">
    <name type="scientific">Paspalum vaginatum</name>
    <name type="common">seashore paspalum</name>
    <dbReference type="NCBI Taxonomy" id="158149"/>
    <lineage>
        <taxon>Eukaryota</taxon>
        <taxon>Viridiplantae</taxon>
        <taxon>Streptophyta</taxon>
        <taxon>Embryophyta</taxon>
        <taxon>Tracheophyta</taxon>
        <taxon>Spermatophyta</taxon>
        <taxon>Magnoliopsida</taxon>
        <taxon>Liliopsida</taxon>
        <taxon>Poales</taxon>
        <taxon>Poaceae</taxon>
        <taxon>PACMAD clade</taxon>
        <taxon>Panicoideae</taxon>
        <taxon>Andropogonodae</taxon>
        <taxon>Paspaleae</taxon>
        <taxon>Paspalinae</taxon>
        <taxon>Paspalum</taxon>
    </lineage>
</organism>
<comment type="caution">
    <text evidence="3">The sequence shown here is derived from an EMBL/GenBank/DDBJ whole genome shotgun (WGS) entry which is preliminary data.</text>
</comment>
<protein>
    <recommendedName>
        <fullName evidence="2">Transposase MuDR plant domain-containing protein</fullName>
    </recommendedName>
</protein>